<dbReference type="EMBL" id="SDMP01000016">
    <property type="protein sequence ID" value="RYR01009.1"/>
    <property type="molecule type" value="Genomic_DNA"/>
</dbReference>
<dbReference type="GO" id="GO:0005634">
    <property type="term" value="C:nucleus"/>
    <property type="evidence" value="ECO:0007669"/>
    <property type="project" value="TreeGrafter"/>
</dbReference>
<dbReference type="InterPro" id="IPR009286">
    <property type="entry name" value="Ins_P5_2-kin"/>
</dbReference>
<sequence length="458" mass="52335">MELTLREEDAVNWVYRGEGAVNLVLAYNGSNPSFVGKVMRIRKAPKNSKHGLKSTITVTAHELLLWKDVNELVSSSEKDIIDQLYVEHVMMPLLGSKYVDAGVHVLVSRKFLESIEKIVISQRPVWRVDAAQIDKQCDFGLLMSDHSVFPHDSQGSKPCISVEIKPKWGFLPQSRFVSEGNAIKTRVTRFEMHQALKLHQGAISELSQYNPLDLFSGSKERIRKAIKDLFITPQNNFRVFLNGILILGGLGGGTRKTDSHLAEAFEERLKSVIEADKGHCTENLFTLVAETMHKSRVLDQLLEVQKLDNFDIEGAIHAYYNVISQPCMACRELNEEQAKQYKSFHSASLDESLRIVKNYLIAATAKDCSLMICFRQRTKEDSSSIYNNIYLESTKQAFDFKVYFIDLDLKRLNKMEEYYELDKKIVSCYKQSMNMDHQERNEVINKMDQEVTNVQGTS</sequence>
<organism evidence="2 3">
    <name type="scientific">Arachis hypogaea</name>
    <name type="common">Peanut</name>
    <dbReference type="NCBI Taxonomy" id="3818"/>
    <lineage>
        <taxon>Eukaryota</taxon>
        <taxon>Viridiplantae</taxon>
        <taxon>Streptophyta</taxon>
        <taxon>Embryophyta</taxon>
        <taxon>Tracheophyta</taxon>
        <taxon>Spermatophyta</taxon>
        <taxon>Magnoliopsida</taxon>
        <taxon>eudicotyledons</taxon>
        <taxon>Gunneridae</taxon>
        <taxon>Pentapetalae</taxon>
        <taxon>rosids</taxon>
        <taxon>fabids</taxon>
        <taxon>Fabales</taxon>
        <taxon>Fabaceae</taxon>
        <taxon>Papilionoideae</taxon>
        <taxon>50 kb inversion clade</taxon>
        <taxon>dalbergioids sensu lato</taxon>
        <taxon>Dalbergieae</taxon>
        <taxon>Pterocarpus clade</taxon>
        <taxon>Arachis</taxon>
    </lineage>
</organism>
<evidence type="ECO:0000313" key="2">
    <source>
        <dbReference type="EMBL" id="RYR01009.1"/>
    </source>
</evidence>
<gene>
    <name evidence="2" type="ORF">Ahy_B06g079874</name>
</gene>
<comment type="catalytic activity">
    <reaction evidence="1">
        <text>1D-myo-inositol 1,3,4,5,6-pentakisphosphate + ATP = 1D-myo-inositol hexakisphosphate + ADP + H(+)</text>
        <dbReference type="Rhea" id="RHEA:20313"/>
        <dbReference type="ChEBI" id="CHEBI:15378"/>
        <dbReference type="ChEBI" id="CHEBI:30616"/>
        <dbReference type="ChEBI" id="CHEBI:57733"/>
        <dbReference type="ChEBI" id="CHEBI:58130"/>
        <dbReference type="ChEBI" id="CHEBI:456216"/>
        <dbReference type="EC" id="2.7.1.158"/>
    </reaction>
</comment>
<dbReference type="AlphaFoldDB" id="A0A444YGJ2"/>
<dbReference type="Proteomes" id="UP000289738">
    <property type="component" value="Chromosome B06"/>
</dbReference>
<dbReference type="GO" id="GO:0005524">
    <property type="term" value="F:ATP binding"/>
    <property type="evidence" value="ECO:0007669"/>
    <property type="project" value="UniProtKB-KW"/>
</dbReference>
<proteinExistence type="predicted"/>
<dbReference type="PANTHER" id="PTHR14456:SF6">
    <property type="entry name" value="INOSITOL-PENTAKISPHOSPHATE 2-KINASE"/>
    <property type="match status" value="1"/>
</dbReference>
<comment type="function">
    <text evidence="1">Phosphorylates Ins(1,3,4,5,6)P5 at position 2 to form Ins(1,2,3,4,5,6)P6 (InsP6 or phytate).</text>
</comment>
<comment type="domain">
    <text evidence="1">The EXKPK motif is conserved in inositol-pentakisphosphate 2-kinases of both family 1 and 2.</text>
</comment>
<dbReference type="STRING" id="3818.A0A444YGJ2"/>
<dbReference type="PANTHER" id="PTHR14456">
    <property type="entry name" value="INOSITOL POLYPHOSPHATE KINASE 1"/>
    <property type="match status" value="1"/>
</dbReference>
<dbReference type="EC" id="2.7.1.158" evidence="1"/>
<evidence type="ECO:0000256" key="1">
    <source>
        <dbReference type="RuleBase" id="RU364126"/>
    </source>
</evidence>
<dbReference type="Pfam" id="PF06090">
    <property type="entry name" value="Ins_P5_2-kin"/>
    <property type="match status" value="1"/>
</dbReference>
<dbReference type="GO" id="GO:0032958">
    <property type="term" value="P:inositol phosphate biosynthetic process"/>
    <property type="evidence" value="ECO:0007669"/>
    <property type="project" value="TreeGrafter"/>
</dbReference>
<name>A0A444YGJ2_ARAHY</name>
<dbReference type="Gene3D" id="3.30.200.110">
    <property type="entry name" value="Inositol-pentakisphosphate 2-kinase, N-lobe"/>
    <property type="match status" value="1"/>
</dbReference>
<comment type="caution">
    <text evidence="2">The sequence shown here is derived from an EMBL/GenBank/DDBJ whole genome shotgun (WGS) entry which is preliminary data.</text>
</comment>
<keyword evidence="3" id="KW-1185">Reference proteome</keyword>
<dbReference type="InterPro" id="IPR043001">
    <property type="entry name" value="IP5_2-K_N_lobe"/>
</dbReference>
<accession>A0A444YGJ2</accession>
<keyword evidence="1" id="KW-0808">Transferase</keyword>
<keyword evidence="1" id="KW-0067">ATP-binding</keyword>
<protein>
    <recommendedName>
        <fullName evidence="1">Inositol-pentakisphosphate 2-kinase</fullName>
        <ecNumber evidence="1">2.7.1.158</ecNumber>
    </recommendedName>
</protein>
<keyword evidence="1" id="KW-0547">Nucleotide-binding</keyword>
<evidence type="ECO:0000313" key="3">
    <source>
        <dbReference type="Proteomes" id="UP000289738"/>
    </source>
</evidence>
<reference evidence="2 3" key="1">
    <citation type="submission" date="2019-01" db="EMBL/GenBank/DDBJ databases">
        <title>Sequencing of cultivated peanut Arachis hypogaea provides insights into genome evolution and oil improvement.</title>
        <authorList>
            <person name="Chen X."/>
        </authorList>
    </citation>
    <scope>NUCLEOTIDE SEQUENCE [LARGE SCALE GENOMIC DNA]</scope>
    <source>
        <strain evidence="3">cv. Fuhuasheng</strain>
        <tissue evidence="2">Leaves</tissue>
    </source>
</reference>
<keyword evidence="1" id="KW-0418">Kinase</keyword>
<dbReference type="GO" id="GO:0035299">
    <property type="term" value="F:inositol-1,3,4,5,6-pentakisphosphate 2-kinase activity"/>
    <property type="evidence" value="ECO:0007669"/>
    <property type="project" value="UniProtKB-EC"/>
</dbReference>